<accession>A0A0A8ZRV8</accession>
<evidence type="ECO:0000313" key="1">
    <source>
        <dbReference type="EMBL" id="JAD42104.1"/>
    </source>
</evidence>
<dbReference type="AlphaFoldDB" id="A0A0A8ZRV8"/>
<sequence>MHPSLIKTNFEADLLLHRFQPSKTKATKFNVPFNSRSTYHKKKSKQ</sequence>
<name>A0A0A8ZRV8_ARUDO</name>
<reference evidence="1" key="1">
    <citation type="submission" date="2014-09" db="EMBL/GenBank/DDBJ databases">
        <authorList>
            <person name="Magalhaes I.L.F."/>
            <person name="Oliveira U."/>
            <person name="Santos F.R."/>
            <person name="Vidigal T.H.D.A."/>
            <person name="Brescovit A.D."/>
            <person name="Santos A.J."/>
        </authorList>
    </citation>
    <scope>NUCLEOTIDE SEQUENCE</scope>
    <source>
        <tissue evidence="1">Shoot tissue taken approximately 20 cm above the soil surface</tissue>
    </source>
</reference>
<proteinExistence type="predicted"/>
<reference evidence="1" key="2">
    <citation type="journal article" date="2015" name="Data Brief">
        <title>Shoot transcriptome of the giant reed, Arundo donax.</title>
        <authorList>
            <person name="Barrero R.A."/>
            <person name="Guerrero F.D."/>
            <person name="Moolhuijzen P."/>
            <person name="Goolsby J.A."/>
            <person name="Tidwell J."/>
            <person name="Bellgard S.E."/>
            <person name="Bellgard M.I."/>
        </authorList>
    </citation>
    <scope>NUCLEOTIDE SEQUENCE</scope>
    <source>
        <tissue evidence="1">Shoot tissue taken approximately 20 cm above the soil surface</tissue>
    </source>
</reference>
<protein>
    <submittedName>
        <fullName evidence="1">Uncharacterized protein</fullName>
    </submittedName>
</protein>
<dbReference type="EMBL" id="GBRH01255791">
    <property type="protein sequence ID" value="JAD42104.1"/>
    <property type="molecule type" value="Transcribed_RNA"/>
</dbReference>
<organism evidence="1">
    <name type="scientific">Arundo donax</name>
    <name type="common">Giant reed</name>
    <name type="synonym">Donax arundinaceus</name>
    <dbReference type="NCBI Taxonomy" id="35708"/>
    <lineage>
        <taxon>Eukaryota</taxon>
        <taxon>Viridiplantae</taxon>
        <taxon>Streptophyta</taxon>
        <taxon>Embryophyta</taxon>
        <taxon>Tracheophyta</taxon>
        <taxon>Spermatophyta</taxon>
        <taxon>Magnoliopsida</taxon>
        <taxon>Liliopsida</taxon>
        <taxon>Poales</taxon>
        <taxon>Poaceae</taxon>
        <taxon>PACMAD clade</taxon>
        <taxon>Arundinoideae</taxon>
        <taxon>Arundineae</taxon>
        <taxon>Arundo</taxon>
    </lineage>
</organism>